<evidence type="ECO:0000313" key="2">
    <source>
        <dbReference type="EMBL" id="OGZ87851.1"/>
    </source>
</evidence>
<feature type="transmembrane region" description="Helical" evidence="1">
    <location>
        <begin position="7"/>
        <end position="27"/>
    </location>
</feature>
<dbReference type="EMBL" id="MHPU01000037">
    <property type="protein sequence ID" value="OGZ87851.1"/>
    <property type="molecule type" value="Genomic_DNA"/>
</dbReference>
<reference evidence="2 3" key="1">
    <citation type="journal article" date="2016" name="Nat. Commun.">
        <title>Thousands of microbial genomes shed light on interconnected biogeochemical processes in an aquifer system.</title>
        <authorList>
            <person name="Anantharaman K."/>
            <person name="Brown C.T."/>
            <person name="Hug L.A."/>
            <person name="Sharon I."/>
            <person name="Castelle C.J."/>
            <person name="Probst A.J."/>
            <person name="Thomas B.C."/>
            <person name="Singh A."/>
            <person name="Wilkins M.J."/>
            <person name="Karaoz U."/>
            <person name="Brodie E.L."/>
            <person name="Williams K.H."/>
            <person name="Hubbard S.S."/>
            <person name="Banfield J.F."/>
        </authorList>
    </citation>
    <scope>NUCLEOTIDE SEQUENCE [LARGE SCALE GENOMIC DNA]</scope>
</reference>
<accession>A0A1G2JN27</accession>
<keyword evidence="1" id="KW-1133">Transmembrane helix</keyword>
<protein>
    <submittedName>
        <fullName evidence="2">Uncharacterized protein</fullName>
    </submittedName>
</protein>
<feature type="transmembrane region" description="Helical" evidence="1">
    <location>
        <begin position="33"/>
        <end position="52"/>
    </location>
</feature>
<sequence>MKKWQENSNWISSTIVFLIFAFFFFRAKEWCMAVISLLMVIFWIIIAILLHFSDKQKTKNSLEIKELVEQLRNKSQ</sequence>
<keyword evidence="1" id="KW-0812">Transmembrane</keyword>
<evidence type="ECO:0000313" key="3">
    <source>
        <dbReference type="Proteomes" id="UP000178935"/>
    </source>
</evidence>
<proteinExistence type="predicted"/>
<organism evidence="2 3">
    <name type="scientific">Candidatus Staskawiczbacteria bacterium RIFOXYD1_FULL_32_13</name>
    <dbReference type="NCBI Taxonomy" id="1802234"/>
    <lineage>
        <taxon>Bacteria</taxon>
        <taxon>Candidatus Staskawicziibacteriota</taxon>
    </lineage>
</organism>
<gene>
    <name evidence="2" type="ORF">A2561_04805</name>
</gene>
<dbReference type="AlphaFoldDB" id="A0A1G2JN27"/>
<name>A0A1G2JN27_9BACT</name>
<evidence type="ECO:0000256" key="1">
    <source>
        <dbReference type="SAM" id="Phobius"/>
    </source>
</evidence>
<dbReference type="Proteomes" id="UP000178935">
    <property type="component" value="Unassembled WGS sequence"/>
</dbReference>
<keyword evidence="1" id="KW-0472">Membrane</keyword>
<comment type="caution">
    <text evidence="2">The sequence shown here is derived from an EMBL/GenBank/DDBJ whole genome shotgun (WGS) entry which is preliminary data.</text>
</comment>